<dbReference type="KEGG" id="goe:100897353"/>
<dbReference type="CDD" id="cd07776">
    <property type="entry name" value="ASKHA_NBD_FGGY_SpXK-like"/>
    <property type="match status" value="1"/>
</dbReference>
<comment type="catalytic activity">
    <reaction evidence="4">
        <text>D-xylulose + ATP = D-xylulose 5-phosphate + ADP + H(+)</text>
        <dbReference type="Rhea" id="RHEA:10964"/>
        <dbReference type="ChEBI" id="CHEBI:15378"/>
        <dbReference type="ChEBI" id="CHEBI:17140"/>
        <dbReference type="ChEBI" id="CHEBI:30616"/>
        <dbReference type="ChEBI" id="CHEBI:57737"/>
        <dbReference type="ChEBI" id="CHEBI:456216"/>
        <dbReference type="EC" id="2.7.1.17"/>
    </reaction>
</comment>
<dbReference type="InterPro" id="IPR018485">
    <property type="entry name" value="FGGY_C"/>
</dbReference>
<dbReference type="Pfam" id="PF00370">
    <property type="entry name" value="FGGY_N"/>
    <property type="match status" value="1"/>
</dbReference>
<keyword evidence="7" id="KW-1185">Reference proteome</keyword>
<dbReference type="FunFam" id="3.30.420.40:FF:000096">
    <property type="entry name" value="xylulose kinase"/>
    <property type="match status" value="1"/>
</dbReference>
<feature type="domain" description="Carbohydrate kinase FGGY N-terminal" evidence="5">
    <location>
        <begin position="64"/>
        <end position="295"/>
    </location>
</feature>
<keyword evidence="4" id="KW-0067">ATP-binding</keyword>
<evidence type="ECO:0000256" key="3">
    <source>
        <dbReference type="ARBA" id="ARBA00022777"/>
    </source>
</evidence>
<dbReference type="GO" id="GO:0004856">
    <property type="term" value="F:D-xylulokinase activity"/>
    <property type="evidence" value="ECO:0007669"/>
    <property type="project" value="UniProtKB-UniRule"/>
</dbReference>
<sequence>MFPPTAGMACYLGLDLSTQQLKGIVVCSEPSGSESNYRIVCEDRVVFDDLNFGTTSGAIVDGNRARAPVKMWLRAVDMILESLSKKIDLHKIRCIGGCGQQHGTVFWRDPSLLHRMDPSKSLEDNLRNAFSIELSPIWMDSSTTAQCLKLEAHVGGALELAHLTGSRAYERFSGNQIAKIATEMTEDYEETARISLVSSFIPSLFLGEVAPIDFSDGSGMNLMNIRTNTWSQKCLDGCLSPDRAEELFNKLGGDRGLVAPGADLGGVCSTICSRFGFSPECRVSAFSGDNPASFVGMGVSKGDIVISLGSSDTLLLWVDKSTPPLLQGHLLANPIDPEYLMGMLCFKNGSLMRDRIAEECAGGDWQVFNALLDSTPAGNNGRVGVYFDFMEILPPRQGRLRFDLCGRTPVQVHSPFDNAGEIRALIEGQFMSKRIYAERVGFKLEASSRLLVTGGASANAALCQILADVFDLKVYSLTVANSAALGGAILAQRCIEGAASIEPLSQLVAVPQKANVYVELLPKFRKCLEHFDLL</sequence>
<reference evidence="8" key="1">
    <citation type="submission" date="2025-08" db="UniProtKB">
        <authorList>
            <consortium name="RefSeq"/>
        </authorList>
    </citation>
    <scope>IDENTIFICATION</scope>
</reference>
<keyword evidence="4" id="KW-0547">Nucleotide-binding</keyword>
<dbReference type="Proteomes" id="UP000694867">
    <property type="component" value="Unplaced"/>
</dbReference>
<keyword evidence="4" id="KW-0119">Carbohydrate metabolism</keyword>
<feature type="domain" description="Carbohydrate kinase FGGY C-terminal" evidence="6">
    <location>
        <begin position="305"/>
        <end position="491"/>
    </location>
</feature>
<proteinExistence type="inferred from homology"/>
<dbReference type="PANTHER" id="PTHR10196:SF57">
    <property type="entry name" value="XYLULOSE KINASE"/>
    <property type="match status" value="1"/>
</dbReference>
<dbReference type="GO" id="GO:0005997">
    <property type="term" value="P:xylulose metabolic process"/>
    <property type="evidence" value="ECO:0007669"/>
    <property type="project" value="UniProtKB-UniRule"/>
</dbReference>
<dbReference type="InterPro" id="IPR018484">
    <property type="entry name" value="FGGY_N"/>
</dbReference>
<organism evidence="7 8">
    <name type="scientific">Galendromus occidentalis</name>
    <name type="common">western predatory mite</name>
    <dbReference type="NCBI Taxonomy" id="34638"/>
    <lineage>
        <taxon>Eukaryota</taxon>
        <taxon>Metazoa</taxon>
        <taxon>Ecdysozoa</taxon>
        <taxon>Arthropoda</taxon>
        <taxon>Chelicerata</taxon>
        <taxon>Arachnida</taxon>
        <taxon>Acari</taxon>
        <taxon>Parasitiformes</taxon>
        <taxon>Mesostigmata</taxon>
        <taxon>Gamasina</taxon>
        <taxon>Phytoseioidea</taxon>
        <taxon>Phytoseiidae</taxon>
        <taxon>Typhlodrominae</taxon>
        <taxon>Galendromus</taxon>
    </lineage>
</organism>
<comment type="similarity">
    <text evidence="1 4">Belongs to the FGGY kinase family.</text>
</comment>
<keyword evidence="2 4" id="KW-0808">Transferase</keyword>
<dbReference type="RefSeq" id="XP_003746654.1">
    <property type="nucleotide sequence ID" value="XM_003746606.2"/>
</dbReference>
<dbReference type="AlphaFoldDB" id="A0AAJ6QWW4"/>
<dbReference type="SUPFAM" id="SSF53067">
    <property type="entry name" value="Actin-like ATPase domain"/>
    <property type="match status" value="2"/>
</dbReference>
<name>A0AAJ6QWW4_9ACAR</name>
<evidence type="ECO:0000256" key="1">
    <source>
        <dbReference type="ARBA" id="ARBA00009156"/>
    </source>
</evidence>
<keyword evidence="3 4" id="KW-0418">Kinase</keyword>
<evidence type="ECO:0000259" key="6">
    <source>
        <dbReference type="Pfam" id="PF02782"/>
    </source>
</evidence>
<evidence type="ECO:0000313" key="8">
    <source>
        <dbReference type="RefSeq" id="XP_003746654.1"/>
    </source>
</evidence>
<dbReference type="GeneID" id="100897353"/>
<dbReference type="InterPro" id="IPR043129">
    <property type="entry name" value="ATPase_NBD"/>
</dbReference>
<evidence type="ECO:0000259" key="5">
    <source>
        <dbReference type="Pfam" id="PF00370"/>
    </source>
</evidence>
<evidence type="ECO:0000256" key="2">
    <source>
        <dbReference type="ARBA" id="ARBA00022679"/>
    </source>
</evidence>
<dbReference type="GO" id="GO:0005829">
    <property type="term" value="C:cytosol"/>
    <property type="evidence" value="ECO:0007669"/>
    <property type="project" value="TreeGrafter"/>
</dbReference>
<keyword evidence="4" id="KW-0859">Xylose metabolism</keyword>
<accession>A0AAJ6QWW4</accession>
<dbReference type="GO" id="GO:0042732">
    <property type="term" value="P:D-xylose metabolic process"/>
    <property type="evidence" value="ECO:0007669"/>
    <property type="project" value="UniProtKB-UniRule"/>
</dbReference>
<protein>
    <recommendedName>
        <fullName evidence="4">Xylulose kinase</fullName>
        <ecNumber evidence="4">2.7.1.17</ecNumber>
    </recommendedName>
</protein>
<dbReference type="GO" id="GO:0005524">
    <property type="term" value="F:ATP binding"/>
    <property type="evidence" value="ECO:0007669"/>
    <property type="project" value="UniProtKB-KW"/>
</dbReference>
<dbReference type="Pfam" id="PF02782">
    <property type="entry name" value="FGGY_C"/>
    <property type="match status" value="1"/>
</dbReference>
<dbReference type="PANTHER" id="PTHR10196">
    <property type="entry name" value="SUGAR KINASE"/>
    <property type="match status" value="1"/>
</dbReference>
<dbReference type="EC" id="2.7.1.17" evidence="4"/>
<dbReference type="Gene3D" id="3.30.420.40">
    <property type="match status" value="2"/>
</dbReference>
<comment type="function">
    <text evidence="4">Phosphorylates D-xylulose to produce D-xylulose 5-phosphate, a molecule that may play an important role in the regulation of glucose metabolism and lipogenesis.</text>
</comment>
<gene>
    <name evidence="8" type="primary">LOC100897353</name>
</gene>
<dbReference type="InterPro" id="IPR042024">
    <property type="entry name" value="D-XK_euk"/>
</dbReference>
<evidence type="ECO:0000256" key="4">
    <source>
        <dbReference type="RuleBase" id="RU367058"/>
    </source>
</evidence>
<evidence type="ECO:0000313" key="7">
    <source>
        <dbReference type="Proteomes" id="UP000694867"/>
    </source>
</evidence>